<organism evidence="1 2">
    <name type="scientific">Cupriavidus metallidurans (strain ATCC 43123 / DSM 2839 / NBRC 102507 / CH34)</name>
    <name type="common">Ralstonia metallidurans</name>
    <dbReference type="NCBI Taxonomy" id="266264"/>
    <lineage>
        <taxon>Bacteria</taxon>
        <taxon>Pseudomonadati</taxon>
        <taxon>Pseudomonadota</taxon>
        <taxon>Betaproteobacteria</taxon>
        <taxon>Burkholderiales</taxon>
        <taxon>Burkholderiaceae</taxon>
        <taxon>Cupriavidus</taxon>
    </lineage>
</organism>
<dbReference type="EMBL" id="CP000352">
    <property type="protein sequence ID" value="ADC45199.1"/>
    <property type="molecule type" value="Genomic_DNA"/>
</dbReference>
<dbReference type="STRING" id="266264.Rmet_6598"/>
<keyword evidence="2" id="KW-1185">Reference proteome</keyword>
<sequence>MRGTRRDFSTKLSTGVTDTLEKPPRIIDLGSHFRFYFKLMLRRTQTRSENPVTPAMHNHRAAGLHHAGAGQ</sequence>
<evidence type="ECO:0000313" key="1">
    <source>
        <dbReference type="EMBL" id="ADC45199.1"/>
    </source>
</evidence>
<proteinExistence type="predicted"/>
<gene>
    <name evidence="1" type="ordered locus">Rmet_6598</name>
</gene>
<accession>D3DY29</accession>
<evidence type="ECO:0000313" key="2">
    <source>
        <dbReference type="Proteomes" id="UP000002429"/>
    </source>
</evidence>
<dbReference type="KEGG" id="rme:Rmet_6598"/>
<dbReference type="HOGENOM" id="CLU_2737162_0_0_4"/>
<name>D3DY29_CUPMC</name>
<dbReference type="Proteomes" id="UP000002429">
    <property type="component" value="Chromosome"/>
</dbReference>
<reference evidence="2" key="1">
    <citation type="journal article" date="2010" name="PLoS ONE">
        <title>The complete genome sequence of Cupriavidus metallidurans strain CH34, a master survivalist in harsh and anthropogenic environments.</title>
        <authorList>
            <person name="Janssen P.J."/>
            <person name="Van Houdt R."/>
            <person name="Moors H."/>
            <person name="Monsieurs P."/>
            <person name="Morin N."/>
            <person name="Michaux A."/>
            <person name="Benotmane M.A."/>
            <person name="Leys N."/>
            <person name="Vallaeys T."/>
            <person name="Lapidus A."/>
            <person name="Monchy S."/>
            <person name="Medigue C."/>
            <person name="Taghavi S."/>
            <person name="McCorkle S."/>
            <person name="Dunn J."/>
            <person name="van der Lelie D."/>
            <person name="Mergeay M."/>
        </authorList>
    </citation>
    <scope>NUCLEOTIDE SEQUENCE [LARGE SCALE GENOMIC DNA]</scope>
    <source>
        <strain evidence="2">ATCC 43123 / DSM 2839 / NBRC 102507 / CH34</strain>
    </source>
</reference>
<dbReference type="AlphaFoldDB" id="D3DY29"/>
<protein>
    <submittedName>
        <fullName evidence="1">Uncharacterized protein</fullName>
    </submittedName>
</protein>